<dbReference type="Pfam" id="PF03189">
    <property type="entry name" value="Otopetrin"/>
    <property type="match status" value="2"/>
</dbReference>
<accession>H2YZ42</accession>
<comment type="similarity">
    <text evidence="2">Belongs to the otopetrin family.</text>
</comment>
<reference evidence="13" key="1">
    <citation type="submission" date="2003-08" db="EMBL/GenBank/DDBJ databases">
        <authorList>
            <person name="Birren B."/>
            <person name="Nusbaum C."/>
            <person name="Abebe A."/>
            <person name="Abouelleil A."/>
            <person name="Adekoya E."/>
            <person name="Ait-zahra M."/>
            <person name="Allen N."/>
            <person name="Allen T."/>
            <person name="An P."/>
            <person name="Anderson M."/>
            <person name="Anderson S."/>
            <person name="Arachchi H."/>
            <person name="Armbruster J."/>
            <person name="Bachantsang P."/>
            <person name="Baldwin J."/>
            <person name="Barry A."/>
            <person name="Bayul T."/>
            <person name="Blitshsteyn B."/>
            <person name="Bloom T."/>
            <person name="Blye J."/>
            <person name="Boguslavskiy L."/>
            <person name="Borowsky M."/>
            <person name="Boukhgalter B."/>
            <person name="Brunache A."/>
            <person name="Butler J."/>
            <person name="Calixte N."/>
            <person name="Calvo S."/>
            <person name="Camarata J."/>
            <person name="Campo K."/>
            <person name="Chang J."/>
            <person name="Cheshatsang Y."/>
            <person name="Citroen M."/>
            <person name="Collymore A."/>
            <person name="Considine T."/>
            <person name="Cook A."/>
            <person name="Cooke P."/>
            <person name="Corum B."/>
            <person name="Cuomo C."/>
            <person name="David R."/>
            <person name="Dawoe T."/>
            <person name="Degray S."/>
            <person name="Dodge S."/>
            <person name="Dooley K."/>
            <person name="Dorje P."/>
            <person name="Dorjee K."/>
            <person name="Dorris L."/>
            <person name="Duffey N."/>
            <person name="Dupes A."/>
            <person name="Elkins T."/>
            <person name="Engels R."/>
            <person name="Erickson J."/>
            <person name="Farina A."/>
            <person name="Faro S."/>
            <person name="Ferreira P."/>
            <person name="Fischer H."/>
            <person name="Fitzgerald M."/>
            <person name="Foley K."/>
            <person name="Gage D."/>
            <person name="Galagan J."/>
            <person name="Gearin G."/>
            <person name="Gnerre S."/>
            <person name="Gnirke A."/>
            <person name="Goyette A."/>
            <person name="Graham J."/>
            <person name="Grandbois E."/>
            <person name="Gyaltsen K."/>
            <person name="Hafez N."/>
            <person name="Hagopian D."/>
            <person name="Hagos B."/>
            <person name="Hall J."/>
            <person name="Hatcher B."/>
            <person name="Heller A."/>
            <person name="Higgins H."/>
            <person name="Honan T."/>
            <person name="Horn A."/>
            <person name="Houde N."/>
            <person name="Hughes L."/>
            <person name="Hulme W."/>
            <person name="Husby E."/>
            <person name="Iliev I."/>
            <person name="Jaffe D."/>
            <person name="Jones C."/>
            <person name="Kamal M."/>
            <person name="Kamat A."/>
            <person name="Kamvysselis M."/>
            <person name="Karlsson E."/>
            <person name="Kells C."/>
            <person name="Kieu A."/>
            <person name="Kisner P."/>
            <person name="Kodira C."/>
            <person name="Kulbokas E."/>
            <person name="Labutti K."/>
            <person name="Lama D."/>
            <person name="Landers T."/>
            <person name="Leger J."/>
            <person name="Levine S."/>
            <person name="Lewis D."/>
            <person name="Lewis T."/>
            <person name="Lindblad-toh K."/>
            <person name="Liu X."/>
            <person name="Lokyitsang T."/>
            <person name="Lokyitsang Y."/>
            <person name="Lucien O."/>
            <person name="Lui A."/>
            <person name="Ma L.J."/>
            <person name="Mabbitt R."/>
            <person name="Macdonald J."/>
            <person name="Maclean C."/>
            <person name="Major J."/>
            <person name="Manning J."/>
            <person name="Marabella R."/>
            <person name="Maru K."/>
            <person name="Matthews C."/>
            <person name="Mauceli E."/>
            <person name="Mccarthy M."/>
            <person name="Mcdonough S."/>
            <person name="Mcghee T."/>
            <person name="Meldrim J."/>
            <person name="Meneus L."/>
            <person name="Mesirov J."/>
            <person name="Mihalev A."/>
            <person name="Mihova T."/>
            <person name="Mikkelsen T."/>
            <person name="Mlenga V."/>
            <person name="Moru K."/>
            <person name="Mozes J."/>
            <person name="Mulrain L."/>
            <person name="Munson G."/>
            <person name="Naylor J."/>
            <person name="Newes C."/>
            <person name="Nguyen C."/>
            <person name="Nguyen N."/>
            <person name="Nguyen T."/>
            <person name="Nicol R."/>
            <person name="Nielsen C."/>
            <person name="Nizzari M."/>
            <person name="Norbu C."/>
            <person name="Norbu N."/>
            <person name="O'donnell P."/>
            <person name="Okoawo O."/>
            <person name="O'leary S."/>
            <person name="Omotosho B."/>
            <person name="O'neill K."/>
            <person name="Osman S."/>
            <person name="Parker S."/>
            <person name="Perrin D."/>
            <person name="Phunkhang P."/>
            <person name="Piqani B."/>
            <person name="Purcell S."/>
            <person name="Rachupka T."/>
            <person name="Ramasamy U."/>
            <person name="Rameau R."/>
            <person name="Ray V."/>
            <person name="Raymond C."/>
            <person name="Retta R."/>
            <person name="Richardson S."/>
            <person name="Rise C."/>
            <person name="Rodriguez J."/>
            <person name="Rogers J."/>
            <person name="Rogov P."/>
            <person name="Rutman M."/>
            <person name="Schupbach R."/>
            <person name="Seaman C."/>
            <person name="Settipalli S."/>
            <person name="Sharpe T."/>
            <person name="Sheridan J."/>
            <person name="Sherpa N."/>
            <person name="Shi J."/>
            <person name="Smirnov S."/>
            <person name="Smith C."/>
            <person name="Sougnez C."/>
            <person name="Spencer B."/>
            <person name="Stalker J."/>
            <person name="Stange-thomann N."/>
            <person name="Stavropoulos S."/>
            <person name="Stetson K."/>
            <person name="Stone C."/>
            <person name="Stone S."/>
            <person name="Stubbs M."/>
            <person name="Talamas J."/>
            <person name="Tchuinga P."/>
            <person name="Tenzing P."/>
            <person name="Tesfaye S."/>
            <person name="Theodore J."/>
            <person name="Thoulutsang Y."/>
            <person name="Topham K."/>
            <person name="Towey S."/>
            <person name="Tsamla T."/>
            <person name="Tsomo N."/>
            <person name="Vallee D."/>
            <person name="Vassiliev H."/>
            <person name="Venkataraman V."/>
            <person name="Vinson J."/>
            <person name="Vo A."/>
            <person name="Wade C."/>
            <person name="Wang S."/>
            <person name="Wangchuk T."/>
            <person name="Wangdi T."/>
            <person name="Whittaker C."/>
            <person name="Wilkinson J."/>
            <person name="Wu Y."/>
            <person name="Wyman D."/>
            <person name="Yadav S."/>
            <person name="Yang S."/>
            <person name="Yang X."/>
            <person name="Yeager S."/>
            <person name="Yee E."/>
            <person name="Young G."/>
            <person name="Zainoun J."/>
            <person name="Zembeck L."/>
            <person name="Zimmer A."/>
            <person name="Zody M."/>
            <person name="Lander E."/>
        </authorList>
    </citation>
    <scope>NUCLEOTIDE SEQUENCE [LARGE SCALE GENOMIC DNA]</scope>
</reference>
<dbReference type="GO" id="GO:0015252">
    <property type="term" value="F:proton channel activity"/>
    <property type="evidence" value="ECO:0007669"/>
    <property type="project" value="InterPro"/>
</dbReference>
<evidence type="ECO:0000256" key="2">
    <source>
        <dbReference type="ARBA" id="ARBA00006513"/>
    </source>
</evidence>
<evidence type="ECO:0000256" key="7">
    <source>
        <dbReference type="ARBA" id="ARBA00022989"/>
    </source>
</evidence>
<dbReference type="GO" id="GO:0005886">
    <property type="term" value="C:plasma membrane"/>
    <property type="evidence" value="ECO:0007669"/>
    <property type="project" value="UniProtKB-SubCell"/>
</dbReference>
<evidence type="ECO:0000256" key="1">
    <source>
        <dbReference type="ARBA" id="ARBA00004651"/>
    </source>
</evidence>
<name>H2YZ42_CIOSA</name>
<evidence type="ECO:0000256" key="8">
    <source>
        <dbReference type="ARBA" id="ARBA00023065"/>
    </source>
</evidence>
<dbReference type="Ensembl" id="ENSCSAVT00000010733.1">
    <property type="protein sequence ID" value="ENSCSAVP00000010604.1"/>
    <property type="gene ID" value="ENSCSAVG00000006239.1"/>
</dbReference>
<keyword evidence="9 11" id="KW-0472">Membrane</keyword>
<dbReference type="GeneTree" id="ENSGT00940000170212"/>
<feature type="transmembrane region" description="Helical" evidence="11">
    <location>
        <begin position="30"/>
        <end position="52"/>
    </location>
</feature>
<reference evidence="12" key="3">
    <citation type="submission" date="2025-09" db="UniProtKB">
        <authorList>
            <consortium name="Ensembl"/>
        </authorList>
    </citation>
    <scope>IDENTIFICATION</scope>
</reference>
<evidence type="ECO:0000256" key="5">
    <source>
        <dbReference type="ARBA" id="ARBA00022692"/>
    </source>
</evidence>
<evidence type="ECO:0000313" key="12">
    <source>
        <dbReference type="Ensembl" id="ENSCSAVP00000010604.1"/>
    </source>
</evidence>
<keyword evidence="3" id="KW-0813">Transport</keyword>
<dbReference type="Proteomes" id="UP000007875">
    <property type="component" value="Unassembled WGS sequence"/>
</dbReference>
<protein>
    <submittedName>
        <fullName evidence="12">Uncharacterized protein</fullName>
    </submittedName>
</protein>
<evidence type="ECO:0000256" key="6">
    <source>
        <dbReference type="ARBA" id="ARBA00022781"/>
    </source>
</evidence>
<evidence type="ECO:0000256" key="9">
    <source>
        <dbReference type="ARBA" id="ARBA00023136"/>
    </source>
</evidence>
<proteinExistence type="inferred from homology"/>
<keyword evidence="10" id="KW-0407">Ion channel</keyword>
<dbReference type="HOGENOM" id="CLU_860405_0_0_1"/>
<reference evidence="12" key="2">
    <citation type="submission" date="2025-08" db="UniProtKB">
        <authorList>
            <consortium name="Ensembl"/>
        </authorList>
    </citation>
    <scope>IDENTIFICATION</scope>
</reference>
<sequence>MIVACLVGFYVFYKNERPVVLESTVLLDEVLLLICMLGPLVSNSFSLLAIIAGEENKTDKTWVVSMIFRLCDTFQCLLQVVLVLFGLQREPETTEYAKDTVDQIKKSFQAIQATDEDDHLGSRNEIENIAQSYLRSRHNSINSVISALFSNPGHQTFQDEPEENTRNLATITQTIDRGDNVSICLSIREQTVQHIDPASPKIEINGIALEASESLEIETSCCENPERETNNKKSIIKVVSQSKVSQPRGGRLVLREVSMFLLIANACLWMYMSLDGTAFSLYLYQSQFFGASVWTTILMICRPLSIFFRMHSAGCLFEIWSFA</sequence>
<evidence type="ECO:0000313" key="13">
    <source>
        <dbReference type="Proteomes" id="UP000007875"/>
    </source>
</evidence>
<keyword evidence="8" id="KW-0406">Ion transport</keyword>
<keyword evidence="5 11" id="KW-0812">Transmembrane</keyword>
<dbReference type="AlphaFoldDB" id="H2YZ42"/>
<comment type="subcellular location">
    <subcellularLocation>
        <location evidence="1">Cell membrane</location>
        <topology evidence="1">Multi-pass membrane protein</topology>
    </subcellularLocation>
</comment>
<evidence type="ECO:0000256" key="10">
    <source>
        <dbReference type="ARBA" id="ARBA00023303"/>
    </source>
</evidence>
<keyword evidence="13" id="KW-1185">Reference proteome</keyword>
<dbReference type="PANTHER" id="PTHR21522:SF32">
    <property type="entry name" value="OTOPETRIN-2"/>
    <property type="match status" value="1"/>
</dbReference>
<evidence type="ECO:0000256" key="11">
    <source>
        <dbReference type="SAM" id="Phobius"/>
    </source>
</evidence>
<feature type="transmembrane region" description="Helical" evidence="11">
    <location>
        <begin position="252"/>
        <end position="272"/>
    </location>
</feature>
<dbReference type="InterPro" id="IPR004878">
    <property type="entry name" value="Otopetrin"/>
</dbReference>
<evidence type="ECO:0000256" key="3">
    <source>
        <dbReference type="ARBA" id="ARBA00022448"/>
    </source>
</evidence>
<evidence type="ECO:0000256" key="4">
    <source>
        <dbReference type="ARBA" id="ARBA00022475"/>
    </source>
</evidence>
<feature type="transmembrane region" description="Helical" evidence="11">
    <location>
        <begin position="284"/>
        <end position="301"/>
    </location>
</feature>
<keyword evidence="4" id="KW-1003">Cell membrane</keyword>
<keyword evidence="6" id="KW-0375">Hydrogen ion transport</keyword>
<keyword evidence="7 11" id="KW-1133">Transmembrane helix</keyword>
<organism evidence="12 13">
    <name type="scientific">Ciona savignyi</name>
    <name type="common">Pacific transparent sea squirt</name>
    <dbReference type="NCBI Taxonomy" id="51511"/>
    <lineage>
        <taxon>Eukaryota</taxon>
        <taxon>Metazoa</taxon>
        <taxon>Chordata</taxon>
        <taxon>Tunicata</taxon>
        <taxon>Ascidiacea</taxon>
        <taxon>Phlebobranchia</taxon>
        <taxon>Cionidae</taxon>
        <taxon>Ciona</taxon>
    </lineage>
</organism>
<dbReference type="InParanoid" id="H2YZ42"/>
<dbReference type="PANTHER" id="PTHR21522">
    <property type="entry name" value="PROTON CHANNEL OTOP"/>
    <property type="match status" value="1"/>
</dbReference>